<evidence type="ECO:0000256" key="8">
    <source>
        <dbReference type="ARBA" id="ARBA00033696"/>
    </source>
</evidence>
<evidence type="ECO:0000256" key="10">
    <source>
        <dbReference type="RuleBase" id="RU365032"/>
    </source>
</evidence>
<dbReference type="InterPro" id="IPR037446">
    <property type="entry name" value="His_Pase_VIP1"/>
</dbReference>
<evidence type="ECO:0000256" key="9">
    <source>
        <dbReference type="ARBA" id="ARBA00034629"/>
    </source>
</evidence>
<dbReference type="EMBL" id="UZAM01007968">
    <property type="protein sequence ID" value="VDP02463.1"/>
    <property type="molecule type" value="Genomic_DNA"/>
</dbReference>
<name>A0A183IJM1_9BILA</name>
<evidence type="ECO:0000256" key="5">
    <source>
        <dbReference type="ARBA" id="ARBA00022741"/>
    </source>
</evidence>
<dbReference type="GO" id="GO:0032958">
    <property type="term" value="P:inositol phosphate biosynthetic process"/>
    <property type="evidence" value="ECO:0007669"/>
    <property type="project" value="TreeGrafter"/>
</dbReference>
<dbReference type="WBParaSite" id="SBAD_0000398801-mRNA-1">
    <property type="protein sequence ID" value="SBAD_0000398801-mRNA-1"/>
    <property type="gene ID" value="SBAD_0000398801"/>
</dbReference>
<evidence type="ECO:0000256" key="4">
    <source>
        <dbReference type="ARBA" id="ARBA00022679"/>
    </source>
</evidence>
<dbReference type="InterPro" id="IPR000560">
    <property type="entry name" value="His_Pase_clade-2"/>
</dbReference>
<reference evidence="13" key="1">
    <citation type="submission" date="2016-06" db="UniProtKB">
        <authorList>
            <consortium name="WormBaseParasite"/>
        </authorList>
    </citation>
    <scope>IDENTIFICATION</scope>
</reference>
<comment type="function">
    <text evidence="10">Bifunctional inositol kinase that acts in concert with the IP6K kinases to synthesize the diphosphate group-containing inositol pyrophosphates diphosphoinositol pentakisphosphate, PP-InsP5, and bis-diphosphoinositol tetrakisphosphate, (PP)2-InsP4. PP-InsP5 and (PP)2-InsP4, also respectively called InsP7 and InsP8, may regulate a variety of cellular processes, including apoptosis, vesicle trafficking, cytoskeletal dynamics, and exocytosis. Phosphorylates inositol hexakisphosphate (InsP6).</text>
</comment>
<dbReference type="SUPFAM" id="SSF53254">
    <property type="entry name" value="Phosphoglycerate mutase-like"/>
    <property type="match status" value="1"/>
</dbReference>
<keyword evidence="7 10" id="KW-0067">ATP-binding</keyword>
<sequence length="558" mass="64860">MELRCVLAVIRHGDRTPKQKLKMEVRHPKFFELFQKYDGFKFGELKLKRPQQLQEILDIVRYLLNEIKQGTPDGQNKISEQQGKLMQVKMVLEMYAECYYCRVLYGFFSGINRKVQLKYQPHGPRKKSSETESDAYKEPCFLLILKWGGELTNAGEMQAEELGKAFRCLYPGGQGQYGNDSRGLGFLRLHSTYRHDLKIYASEEGRVQMTAAAFAKGMLALEGQLPPIIVQMVKSANTDGLLDDDNDARQYQRSVKVFLHSYLQQDRCLTEEDFLRLNPTRSIFIENALRFIENPRRMCVRIYEMIIKMYENVKRLKNMGTGDRLYMGETWDLAERRWGKLVKDFRHVKRSGEVVFDISKIPDIYDCIKYDLQHNARMLNLDNDSELNEDLYICSKHMADIVVPQEYGITTQEKIMIGQGICTPLIKKLRSDLKRCIEGTAEEENLTRLDPRASTDIATPYRHVRTRLYFTSESHIHSLMNLLRYGGLVTALDKQWERAMTFLSSVTEFNYMAQLVLMLYEDTTKDVESDERFHVELHFSPGALPCIQTTHVAGLGYR</sequence>
<dbReference type="InterPro" id="IPR033379">
    <property type="entry name" value="Acid_Pase_AS"/>
</dbReference>
<proteinExistence type="inferred from homology"/>
<evidence type="ECO:0000313" key="11">
    <source>
        <dbReference type="EMBL" id="VDP02463.1"/>
    </source>
</evidence>
<evidence type="ECO:0000256" key="7">
    <source>
        <dbReference type="ARBA" id="ARBA00022840"/>
    </source>
</evidence>
<evidence type="ECO:0000256" key="1">
    <source>
        <dbReference type="ARBA" id="ARBA00004514"/>
    </source>
</evidence>
<dbReference type="OrthoDB" id="18042at2759"/>
<dbReference type="GO" id="GO:0033857">
    <property type="term" value="F:5-diphosphoinositol pentakisphosphate 1-kinase activity"/>
    <property type="evidence" value="ECO:0007669"/>
    <property type="project" value="TreeGrafter"/>
</dbReference>
<dbReference type="PANTHER" id="PTHR12750:SF9">
    <property type="entry name" value="INOSITOL HEXAKISPHOSPHATE AND DIPHOSPHOINOSITOL-PENTAKISPHOSPHATE KINASE"/>
    <property type="match status" value="1"/>
</dbReference>
<accession>A0A183IJM1</accession>
<dbReference type="GO" id="GO:0005829">
    <property type="term" value="C:cytosol"/>
    <property type="evidence" value="ECO:0007669"/>
    <property type="project" value="UniProtKB-SubCell"/>
</dbReference>
<comment type="similarity">
    <text evidence="2 10">Belongs to the histidine acid phosphatase family. VIP1 subfamily.</text>
</comment>
<dbReference type="PROSITE" id="PS00616">
    <property type="entry name" value="HIS_ACID_PHOSPHAT_1"/>
    <property type="match status" value="1"/>
</dbReference>
<evidence type="ECO:0000256" key="3">
    <source>
        <dbReference type="ARBA" id="ARBA00022490"/>
    </source>
</evidence>
<organism evidence="13">
    <name type="scientific">Soboliphyme baturini</name>
    <dbReference type="NCBI Taxonomy" id="241478"/>
    <lineage>
        <taxon>Eukaryota</taxon>
        <taxon>Metazoa</taxon>
        <taxon>Ecdysozoa</taxon>
        <taxon>Nematoda</taxon>
        <taxon>Enoplea</taxon>
        <taxon>Dorylaimia</taxon>
        <taxon>Dioctophymatida</taxon>
        <taxon>Dioctophymatoidea</taxon>
        <taxon>Soboliphymatidae</taxon>
        <taxon>Soboliphyme</taxon>
    </lineage>
</organism>
<gene>
    <name evidence="11" type="ORF">SBAD_LOCUS3817</name>
</gene>
<keyword evidence="3 10" id="KW-0963">Cytoplasm</keyword>
<dbReference type="CDD" id="cd07061">
    <property type="entry name" value="HP_HAP_like"/>
    <property type="match status" value="1"/>
</dbReference>
<protein>
    <recommendedName>
        <fullName evidence="10">Inositol hexakisphosphate and diphosphoinositol-pentakisphosphate kinase</fullName>
        <ecNumber evidence="10">2.7.4.24</ecNumber>
    </recommendedName>
</protein>
<evidence type="ECO:0000256" key="6">
    <source>
        <dbReference type="ARBA" id="ARBA00022777"/>
    </source>
</evidence>
<dbReference type="InterPro" id="IPR029033">
    <property type="entry name" value="His_PPase_superfam"/>
</dbReference>
<comment type="catalytic activity">
    <reaction evidence="8">
        <text>5-diphospho-1D-myo-inositol 1,2,3,4,6-pentakisphosphate + ATP + H(+) = 1,5-bis(diphospho)-1D-myo-inositol 2,3,4,6-tetrakisphosphate + ADP</text>
        <dbReference type="Rhea" id="RHEA:10276"/>
        <dbReference type="ChEBI" id="CHEBI:15378"/>
        <dbReference type="ChEBI" id="CHEBI:30616"/>
        <dbReference type="ChEBI" id="CHEBI:58628"/>
        <dbReference type="ChEBI" id="CHEBI:77983"/>
        <dbReference type="ChEBI" id="CHEBI:456216"/>
        <dbReference type="EC" id="2.7.4.24"/>
    </reaction>
    <physiologicalReaction direction="left-to-right" evidence="8">
        <dbReference type="Rhea" id="RHEA:10277"/>
    </physiologicalReaction>
</comment>
<dbReference type="Proteomes" id="UP000270296">
    <property type="component" value="Unassembled WGS sequence"/>
</dbReference>
<dbReference type="Pfam" id="PF00328">
    <property type="entry name" value="His_Phos_2"/>
    <property type="match status" value="1"/>
</dbReference>
<dbReference type="AlphaFoldDB" id="A0A183IJM1"/>
<dbReference type="GO" id="GO:0016791">
    <property type="term" value="F:phosphatase activity"/>
    <property type="evidence" value="ECO:0007669"/>
    <property type="project" value="UniProtKB-ARBA"/>
</dbReference>
<dbReference type="PANTHER" id="PTHR12750">
    <property type="entry name" value="DIPHOSPHOINOSITOL PENTAKISPHOSPHATE KINASE"/>
    <property type="match status" value="1"/>
</dbReference>
<keyword evidence="12" id="KW-1185">Reference proteome</keyword>
<keyword evidence="6 10" id="KW-0418">Kinase</keyword>
<dbReference type="Gene3D" id="3.40.50.1240">
    <property type="entry name" value="Phosphoglycerate mutase-like"/>
    <property type="match status" value="1"/>
</dbReference>
<keyword evidence="4 10" id="KW-0808">Transferase</keyword>
<dbReference type="GO" id="GO:0005524">
    <property type="term" value="F:ATP binding"/>
    <property type="evidence" value="ECO:0007669"/>
    <property type="project" value="UniProtKB-KW"/>
</dbReference>
<evidence type="ECO:0000256" key="2">
    <source>
        <dbReference type="ARBA" id="ARBA00005609"/>
    </source>
</evidence>
<evidence type="ECO:0000313" key="13">
    <source>
        <dbReference type="WBParaSite" id="SBAD_0000398801-mRNA-1"/>
    </source>
</evidence>
<dbReference type="GO" id="GO:0006020">
    <property type="term" value="P:inositol metabolic process"/>
    <property type="evidence" value="ECO:0007669"/>
    <property type="project" value="TreeGrafter"/>
</dbReference>
<reference evidence="11 12" key="2">
    <citation type="submission" date="2018-11" db="EMBL/GenBank/DDBJ databases">
        <authorList>
            <consortium name="Pathogen Informatics"/>
        </authorList>
    </citation>
    <scope>NUCLEOTIDE SEQUENCE [LARGE SCALE GENOMIC DNA]</scope>
</reference>
<comment type="subcellular location">
    <subcellularLocation>
        <location evidence="1 10">Cytoplasm</location>
        <location evidence="1 10">Cytosol</location>
    </subcellularLocation>
</comment>
<dbReference type="EC" id="2.7.4.24" evidence="10"/>
<dbReference type="GO" id="GO:0000828">
    <property type="term" value="F:inositol hexakisphosphate kinase activity"/>
    <property type="evidence" value="ECO:0007669"/>
    <property type="project" value="TreeGrafter"/>
</dbReference>
<keyword evidence="5 10" id="KW-0547">Nucleotide-binding</keyword>
<comment type="catalytic activity">
    <reaction evidence="9">
        <text>1D-myo-inositol hexakisphosphate + ATP = 1-diphospho-1D-myo-inositol 2,3,4,5,6-pentakisphosphate + ADP</text>
        <dbReference type="Rhea" id="RHEA:37459"/>
        <dbReference type="ChEBI" id="CHEBI:30616"/>
        <dbReference type="ChEBI" id="CHEBI:58130"/>
        <dbReference type="ChEBI" id="CHEBI:74946"/>
        <dbReference type="ChEBI" id="CHEBI:456216"/>
        <dbReference type="EC" id="2.7.4.24"/>
    </reaction>
    <physiologicalReaction direction="left-to-right" evidence="9">
        <dbReference type="Rhea" id="RHEA:37460"/>
    </physiologicalReaction>
</comment>
<evidence type="ECO:0000313" key="12">
    <source>
        <dbReference type="Proteomes" id="UP000270296"/>
    </source>
</evidence>